<keyword evidence="3" id="KW-1185">Reference proteome</keyword>
<dbReference type="RefSeq" id="WP_184733503.1">
    <property type="nucleotide sequence ID" value="NZ_BMRW01000004.1"/>
</dbReference>
<dbReference type="Proteomes" id="UP000556436">
    <property type="component" value="Unassembled WGS sequence"/>
</dbReference>
<gene>
    <name evidence="2" type="ORF">FHS38_002409</name>
</gene>
<feature type="domain" description="NAD-dependent epimerase/dehydratase" evidence="1">
    <location>
        <begin position="18"/>
        <end position="238"/>
    </location>
</feature>
<dbReference type="Pfam" id="PF01370">
    <property type="entry name" value="Epimerase"/>
    <property type="match status" value="1"/>
</dbReference>
<comment type="caution">
    <text evidence="2">The sequence shown here is derived from an EMBL/GenBank/DDBJ whole genome shotgun (WGS) entry which is preliminary data.</text>
</comment>
<dbReference type="EMBL" id="JACHJG010000004">
    <property type="protein sequence ID" value="MBB4886376.1"/>
    <property type="molecule type" value="Genomic_DNA"/>
</dbReference>
<dbReference type="EC" id="5.1.3.2" evidence="2"/>
<sequence>MPAALVPNGGPRRPEPVVAVVGANGFLGRSVMRALSGAGVEARGFTSAEPAVHGTWQDPALRHCDVVFYLASRISPAIAEREPERAAQEITDFRAFLDALRENPRRPVVTLAASGGTVYDPRCEPPYDEQSPARPSNVYGKAKLEQEEALAGASDWLAPVVLRLSNVYGPGQRTAAGYGVIGHWMQALLAGEQLRILGHGGSSRDYVHVDDVANAMLAVLGRAPALRAADRPTVLNIGAGSPTSLDDLHRHLEATVGRPVPVEREPARPFDRRDVWLDIRRAADVLGWRPEIGLAEGLADTWKYQLSTSREPARPAHRPDGR</sequence>
<dbReference type="InterPro" id="IPR001509">
    <property type="entry name" value="Epimerase_deHydtase"/>
</dbReference>
<dbReference type="AlphaFoldDB" id="A0A7W7LB19"/>
<proteinExistence type="predicted"/>
<dbReference type="GO" id="GO:0003978">
    <property type="term" value="F:UDP-glucose 4-epimerase activity"/>
    <property type="evidence" value="ECO:0007669"/>
    <property type="project" value="UniProtKB-EC"/>
</dbReference>
<organism evidence="2 3">
    <name type="scientific">Streptomyces netropsis</name>
    <name type="common">Streptoverticillium netropsis</name>
    <dbReference type="NCBI Taxonomy" id="55404"/>
    <lineage>
        <taxon>Bacteria</taxon>
        <taxon>Bacillati</taxon>
        <taxon>Actinomycetota</taxon>
        <taxon>Actinomycetes</taxon>
        <taxon>Kitasatosporales</taxon>
        <taxon>Streptomycetaceae</taxon>
        <taxon>Streptomyces</taxon>
    </lineage>
</organism>
<protein>
    <submittedName>
        <fullName evidence="2">UDP-glucose 4-epimerase</fullName>
        <ecNumber evidence="2">5.1.3.2</ecNumber>
    </submittedName>
</protein>
<reference evidence="2 3" key="1">
    <citation type="submission" date="2020-08" db="EMBL/GenBank/DDBJ databases">
        <title>Genomic Encyclopedia of Type Strains, Phase III (KMG-III): the genomes of soil and plant-associated and newly described type strains.</title>
        <authorList>
            <person name="Whitman W."/>
        </authorList>
    </citation>
    <scope>NUCLEOTIDE SEQUENCE [LARGE SCALE GENOMIC DNA]</scope>
    <source>
        <strain evidence="2 3">CECT 3265</strain>
    </source>
</reference>
<dbReference type="PANTHER" id="PTHR43245:SF13">
    <property type="entry name" value="UDP-D-APIOSE_UDP-D-XYLOSE SYNTHASE 2"/>
    <property type="match status" value="1"/>
</dbReference>
<evidence type="ECO:0000313" key="3">
    <source>
        <dbReference type="Proteomes" id="UP000556436"/>
    </source>
</evidence>
<accession>A0A7W7LB19</accession>
<evidence type="ECO:0000259" key="1">
    <source>
        <dbReference type="Pfam" id="PF01370"/>
    </source>
</evidence>
<dbReference type="PANTHER" id="PTHR43245">
    <property type="entry name" value="BIFUNCTIONAL POLYMYXIN RESISTANCE PROTEIN ARNA"/>
    <property type="match status" value="1"/>
</dbReference>
<dbReference type="InterPro" id="IPR050177">
    <property type="entry name" value="Lipid_A_modif_metabolic_enz"/>
</dbReference>
<name>A0A7W7LB19_STRNE</name>
<dbReference type="InterPro" id="IPR036291">
    <property type="entry name" value="NAD(P)-bd_dom_sf"/>
</dbReference>
<keyword evidence="2" id="KW-0413">Isomerase</keyword>
<dbReference type="Gene3D" id="3.40.50.720">
    <property type="entry name" value="NAD(P)-binding Rossmann-like Domain"/>
    <property type="match status" value="1"/>
</dbReference>
<dbReference type="SUPFAM" id="SSF51735">
    <property type="entry name" value="NAD(P)-binding Rossmann-fold domains"/>
    <property type="match status" value="1"/>
</dbReference>
<evidence type="ECO:0000313" key="2">
    <source>
        <dbReference type="EMBL" id="MBB4886376.1"/>
    </source>
</evidence>